<gene>
    <name evidence="1" type="ORF">LNQ49_10635</name>
</gene>
<keyword evidence="2" id="KW-1185">Reference proteome</keyword>
<reference evidence="1" key="1">
    <citation type="submission" date="2021-11" db="EMBL/GenBank/DDBJ databases">
        <title>Description of novel Flavobacterium species.</title>
        <authorList>
            <person name="Saticioglu I.B."/>
            <person name="Ay H."/>
            <person name="Altun S."/>
            <person name="Duman M."/>
        </authorList>
    </citation>
    <scope>NUCLEOTIDE SEQUENCE</scope>
    <source>
        <strain evidence="1">F-65</strain>
    </source>
</reference>
<evidence type="ECO:0000313" key="2">
    <source>
        <dbReference type="Proteomes" id="UP001430919"/>
    </source>
</evidence>
<dbReference type="Proteomes" id="UP001430919">
    <property type="component" value="Unassembled WGS sequence"/>
</dbReference>
<comment type="caution">
    <text evidence="1">The sequence shown here is derived from an EMBL/GenBank/DDBJ whole genome shotgun (WGS) entry which is preliminary data.</text>
</comment>
<accession>A0ABS8MTE0</accession>
<evidence type="ECO:0008006" key="3">
    <source>
        <dbReference type="Google" id="ProtNLM"/>
    </source>
</evidence>
<dbReference type="PROSITE" id="PS51257">
    <property type="entry name" value="PROKAR_LIPOPROTEIN"/>
    <property type="match status" value="1"/>
</dbReference>
<protein>
    <recommendedName>
        <fullName evidence="3">Lipoprotein</fullName>
    </recommendedName>
</protein>
<name>A0ABS8MTE0_9FLAO</name>
<dbReference type="EMBL" id="JAJJMO010000001">
    <property type="protein sequence ID" value="MCC9072037.1"/>
    <property type="molecule type" value="Genomic_DNA"/>
</dbReference>
<organism evidence="1 2">
    <name type="scientific">Flavobacterium pisciphilum</name>
    <dbReference type="NCBI Taxonomy" id="2893755"/>
    <lineage>
        <taxon>Bacteria</taxon>
        <taxon>Pseudomonadati</taxon>
        <taxon>Bacteroidota</taxon>
        <taxon>Flavobacteriia</taxon>
        <taxon>Flavobacteriales</taxon>
        <taxon>Flavobacteriaceae</taxon>
        <taxon>Flavobacterium</taxon>
    </lineage>
</organism>
<sequence length="243" mass="27170">MTKIKILVLGLIAIFFVAISCSKEESLNQNTNATTNKENLLLQKKYNFNNINLNVDKSNISTFKNFNNLNKLTNKSSKSEELDLRKVTEINWKDNITSYFIPFTNNPNKSIVIVVTNDNTNDNNIDFSKGTIVENNVNQNTGTGYIIITTQENTVQKSFVNGVLTQQLTLSGKKTFRACFDDAYNSICDGFIGCASWYSNPLPALTAVAYCGATTYKETLVDQPIDESPIILEPLEPKPKLKL</sequence>
<evidence type="ECO:0000313" key="1">
    <source>
        <dbReference type="EMBL" id="MCC9072037.1"/>
    </source>
</evidence>
<dbReference type="RefSeq" id="WP_229988778.1">
    <property type="nucleotide sequence ID" value="NZ_JAJJMO010000001.1"/>
</dbReference>
<proteinExistence type="predicted"/>